<dbReference type="GO" id="GO:0043743">
    <property type="term" value="F:LPPG:FO 2-phospho-L-lactate transferase activity"/>
    <property type="evidence" value="ECO:0007669"/>
    <property type="project" value="InterPro"/>
</dbReference>
<dbReference type="SUPFAM" id="SSF142338">
    <property type="entry name" value="CofD-like"/>
    <property type="match status" value="1"/>
</dbReference>
<protein>
    <submittedName>
        <fullName evidence="2">Gluconeogenesis factor</fullName>
    </submittedName>
</protein>
<dbReference type="Gene3D" id="3.40.50.10680">
    <property type="entry name" value="CofD-like domains"/>
    <property type="match status" value="1"/>
</dbReference>
<dbReference type="OrthoDB" id="10267139at2759"/>
<evidence type="ECO:0000313" key="3">
    <source>
        <dbReference type="Proteomes" id="UP001153069"/>
    </source>
</evidence>
<dbReference type="InterPro" id="IPR002882">
    <property type="entry name" value="CofD"/>
</dbReference>
<dbReference type="InterPro" id="IPR038136">
    <property type="entry name" value="CofD-like_dom_sf"/>
</dbReference>
<dbReference type="CDD" id="cd07187">
    <property type="entry name" value="YvcK_like"/>
    <property type="match status" value="1"/>
</dbReference>
<dbReference type="AlphaFoldDB" id="A0A9N8EPT0"/>
<dbReference type="NCBIfam" id="TIGR04357">
    <property type="entry name" value="CofD_rel_GAK"/>
    <property type="match status" value="1"/>
</dbReference>
<comment type="caution">
    <text evidence="2">The sequence shown here is derived from an EMBL/GenBank/DDBJ whole genome shotgun (WGS) entry which is preliminary data.</text>
</comment>
<name>A0A9N8EPT0_9STRA</name>
<gene>
    <name evidence="2" type="ORF">SEMRO_1626_G286820.1</name>
</gene>
<dbReference type="PANTHER" id="PTHR31240:SF0">
    <property type="entry name" value="MATERNAL EFFECT EMBRYO ARREST 18"/>
    <property type="match status" value="1"/>
</dbReference>
<evidence type="ECO:0000313" key="2">
    <source>
        <dbReference type="EMBL" id="CAB9525066.1"/>
    </source>
</evidence>
<keyword evidence="3" id="KW-1185">Reference proteome</keyword>
<proteinExistence type="predicted"/>
<dbReference type="EMBL" id="CAICTM010001624">
    <property type="protein sequence ID" value="CAB9525066.1"/>
    <property type="molecule type" value="Genomic_DNA"/>
</dbReference>
<accession>A0A9N8EPT0</accession>
<reference evidence="2" key="1">
    <citation type="submission" date="2020-06" db="EMBL/GenBank/DDBJ databases">
        <authorList>
            <consortium name="Plant Systems Biology data submission"/>
        </authorList>
    </citation>
    <scope>NUCLEOTIDE SEQUENCE</scope>
    <source>
        <strain evidence="2">D6</strain>
    </source>
</reference>
<evidence type="ECO:0000256" key="1">
    <source>
        <dbReference type="SAM" id="MobiDB-lite"/>
    </source>
</evidence>
<sequence>MPAIDDKRSSSFADSIDRAGWEDNNQENNESGISRQSQVVVTIKRQVPIPDPRKVEQCRRLPEYGPRILCFSGGSALKDVSSCLKQYTHHSIHLITPFDSGGSSAEIRKHFHMLSVGDLRNRLMALSDDLSQDNVHVKQLFSHRLDKHDELLAQTEFSELVQGHHELCRAVSLPLRRILTSHLRWFHNRMPAEFDLRGASIGNLIITGCYLEHHADVVTAIYLIWTLLGVKGVVRPITGANLQLRARYQDGTTHVGQHLLGKELPVGKHGRIEHIDLVDSLLQDDATTRQDSKTCHIDSISAELLASADVLCYPMGSFFGSVLVNLLPRGVGRAIVSRQCPKIYIPNTGIDPEMVGLTLADCLQRIIDMVRVDTKETDANVDRIINFVLVDTTHCHYCIDMDKDRIRDTWGDSVVILDLCLVDDATRDALRSGSIQEKCHELNAQKLVEVLLTLGS</sequence>
<dbReference type="Proteomes" id="UP001153069">
    <property type="component" value="Unassembled WGS sequence"/>
</dbReference>
<dbReference type="Pfam" id="PF01933">
    <property type="entry name" value="CofD"/>
    <property type="match status" value="1"/>
</dbReference>
<dbReference type="PANTHER" id="PTHR31240">
    <property type="entry name" value="MATERNAL EFFECT EMBRYO ARREST 18"/>
    <property type="match status" value="1"/>
</dbReference>
<feature type="compositionally biased region" description="Basic and acidic residues" evidence="1">
    <location>
        <begin position="1"/>
        <end position="21"/>
    </location>
</feature>
<dbReference type="InterPro" id="IPR027591">
    <property type="entry name" value="CofD-rel_GAK"/>
</dbReference>
<feature type="region of interest" description="Disordered" evidence="1">
    <location>
        <begin position="1"/>
        <end position="37"/>
    </location>
</feature>
<organism evidence="2 3">
    <name type="scientific">Seminavis robusta</name>
    <dbReference type="NCBI Taxonomy" id="568900"/>
    <lineage>
        <taxon>Eukaryota</taxon>
        <taxon>Sar</taxon>
        <taxon>Stramenopiles</taxon>
        <taxon>Ochrophyta</taxon>
        <taxon>Bacillariophyta</taxon>
        <taxon>Bacillariophyceae</taxon>
        <taxon>Bacillariophycidae</taxon>
        <taxon>Naviculales</taxon>
        <taxon>Naviculaceae</taxon>
        <taxon>Seminavis</taxon>
    </lineage>
</organism>
<feature type="compositionally biased region" description="Polar residues" evidence="1">
    <location>
        <begin position="26"/>
        <end position="37"/>
    </location>
</feature>